<accession>A0A0K1HPI1</accession>
<evidence type="ECO:0000313" key="2">
    <source>
        <dbReference type="EMBL" id="AKT93732.1"/>
    </source>
</evidence>
<proteinExistence type="predicted"/>
<dbReference type="GeneID" id="25396684"/>
<geneLocation type="mitochondrion" evidence="2"/>
<reference evidence="2" key="1">
    <citation type="submission" date="2015-05" db="EMBL/GenBank/DDBJ databases">
        <authorList>
            <person name="Wang D.B."/>
            <person name="Wang M."/>
        </authorList>
    </citation>
    <scope>NUCLEOTIDE SEQUENCE</scope>
    <source>
        <strain evidence="2">NRRL 1555</strain>
    </source>
</reference>
<keyword evidence="1" id="KW-1133">Transmembrane helix</keyword>
<evidence type="ECO:0000256" key="1">
    <source>
        <dbReference type="SAM" id="Phobius"/>
    </source>
</evidence>
<keyword evidence="1" id="KW-0812">Transmembrane</keyword>
<feature type="transmembrane region" description="Helical" evidence="1">
    <location>
        <begin position="126"/>
        <end position="150"/>
    </location>
</feature>
<organism evidence="2">
    <name type="scientific">Phycomyces blakesleeanus</name>
    <dbReference type="NCBI Taxonomy" id="4837"/>
    <lineage>
        <taxon>Eukaryota</taxon>
        <taxon>Fungi</taxon>
        <taxon>Fungi incertae sedis</taxon>
        <taxon>Mucoromycota</taxon>
        <taxon>Mucoromycotina</taxon>
        <taxon>Mucoromycetes</taxon>
        <taxon>Mucorales</taxon>
        <taxon>Phycomycetaceae</taxon>
        <taxon>Phycomyces</taxon>
    </lineage>
</organism>
<dbReference type="EMBL" id="KR809878">
    <property type="protein sequence ID" value="AKT93732.1"/>
    <property type="molecule type" value="Genomic_DNA"/>
</dbReference>
<protein>
    <submittedName>
        <fullName evidence="2">Uncharacterized protein</fullName>
    </submittedName>
</protein>
<gene>
    <name evidence="2" type="primary">orf178</name>
</gene>
<keyword evidence="1" id="KW-0472">Membrane</keyword>
<keyword evidence="2" id="KW-0496">Mitochondrion</keyword>
<dbReference type="AlphaFoldDB" id="A0A0K1HPI1"/>
<dbReference type="RefSeq" id="YP_009162965.1">
    <property type="nucleotide sequence ID" value="NC_027730.1"/>
</dbReference>
<name>A0A0K1HPI1_PHYBL</name>
<sequence length="178" mass="20764">MIYSVNKQVELKREEMKLQRDIKLSEDKLKWERLELDKFDRGLSSKFDTPQKPLEKIDTPISDYLNHKFEAPELQDSKILNHIPDVSKKFKESINSPVEDDLFIFSLNNLNSSSDDYLMNFVSVNVVHYAGLTILGCLITITSAFLVLYLNQLYTKYGDENIHKAPFFKHCIIFLNIL</sequence>